<organism evidence="1 2">
    <name type="scientific">Protopolystoma xenopodis</name>
    <dbReference type="NCBI Taxonomy" id="117903"/>
    <lineage>
        <taxon>Eukaryota</taxon>
        <taxon>Metazoa</taxon>
        <taxon>Spiralia</taxon>
        <taxon>Lophotrochozoa</taxon>
        <taxon>Platyhelminthes</taxon>
        <taxon>Monogenea</taxon>
        <taxon>Polyopisthocotylea</taxon>
        <taxon>Polystomatidea</taxon>
        <taxon>Polystomatidae</taxon>
        <taxon>Protopolystoma</taxon>
    </lineage>
</organism>
<sequence>METTKKYWNGTQKEKVNGGKCNQTVPLASNIAAMGITGSAEEKGDLNKPISLSMLLVAYLDTMLWFSQLECDITHGDPGQLRILLQSVWTFLHQAQYRLSMNSDSTIRLTPRLRRRLVCKGYDHALDNNEAEASVQGQSVLRLHAFLRNSIFHILDSWMLTAVVPGTFTEQNK</sequence>
<evidence type="ECO:0000313" key="2">
    <source>
        <dbReference type="Proteomes" id="UP000784294"/>
    </source>
</evidence>
<gene>
    <name evidence="1" type="ORF">PXEA_LOCUS22451</name>
</gene>
<name>A0A448X644_9PLAT</name>
<dbReference type="Proteomes" id="UP000784294">
    <property type="component" value="Unassembled WGS sequence"/>
</dbReference>
<protein>
    <submittedName>
        <fullName evidence="1">Uncharacterized protein</fullName>
    </submittedName>
</protein>
<comment type="caution">
    <text evidence="1">The sequence shown here is derived from an EMBL/GenBank/DDBJ whole genome shotgun (WGS) entry which is preliminary data.</text>
</comment>
<proteinExistence type="predicted"/>
<evidence type="ECO:0000313" key="1">
    <source>
        <dbReference type="EMBL" id="VEL29011.1"/>
    </source>
</evidence>
<dbReference type="AlphaFoldDB" id="A0A448X644"/>
<dbReference type="EMBL" id="CAAALY010099586">
    <property type="protein sequence ID" value="VEL29011.1"/>
    <property type="molecule type" value="Genomic_DNA"/>
</dbReference>
<accession>A0A448X644</accession>
<reference evidence="1" key="1">
    <citation type="submission" date="2018-11" db="EMBL/GenBank/DDBJ databases">
        <authorList>
            <consortium name="Pathogen Informatics"/>
        </authorList>
    </citation>
    <scope>NUCLEOTIDE SEQUENCE</scope>
</reference>
<keyword evidence="2" id="KW-1185">Reference proteome</keyword>